<reference evidence="2" key="1">
    <citation type="submission" date="2021-01" db="EMBL/GenBank/DDBJ databases">
        <authorList>
            <person name="Corre E."/>
            <person name="Pelletier E."/>
            <person name="Niang G."/>
            <person name="Scheremetjew M."/>
            <person name="Finn R."/>
            <person name="Kale V."/>
            <person name="Holt S."/>
            <person name="Cochrane G."/>
            <person name="Meng A."/>
            <person name="Brown T."/>
            <person name="Cohen L."/>
        </authorList>
    </citation>
    <scope>NUCLEOTIDE SEQUENCE</scope>
    <source>
        <strain evidence="2">OF101</strain>
    </source>
</reference>
<protein>
    <submittedName>
        <fullName evidence="2">Uncharacterized protein</fullName>
    </submittedName>
</protein>
<proteinExistence type="predicted"/>
<evidence type="ECO:0000313" key="2">
    <source>
        <dbReference type="EMBL" id="CAD9094671.1"/>
    </source>
</evidence>
<organism evidence="2">
    <name type="scientific">Alexandrium catenella</name>
    <name type="common">Red tide dinoflagellate</name>
    <name type="synonym">Gonyaulax catenella</name>
    <dbReference type="NCBI Taxonomy" id="2925"/>
    <lineage>
        <taxon>Eukaryota</taxon>
        <taxon>Sar</taxon>
        <taxon>Alveolata</taxon>
        <taxon>Dinophyceae</taxon>
        <taxon>Gonyaulacales</taxon>
        <taxon>Pyrocystaceae</taxon>
        <taxon>Alexandrium</taxon>
    </lineage>
</organism>
<evidence type="ECO:0000256" key="1">
    <source>
        <dbReference type="SAM" id="MobiDB-lite"/>
    </source>
</evidence>
<dbReference type="EMBL" id="HBGE01007422">
    <property type="protein sequence ID" value="CAD9094671.1"/>
    <property type="molecule type" value="Transcribed_RNA"/>
</dbReference>
<sequence>MRPNVDSPTMPGKRHVVSGPLSEYGDRNAIFDQLLGIARDPAMDAKQKYVRRNVEVVEREPSCFEVKVQKCGRKLRSLKLQENSQDPPEEALICRYNRDRGTIAVETEAMHSFPKCIQCFLFLNDPLRLEFWTEIDGQHHGDEKSAWFLQFFWLNSVAERMAKVPVSVQDDVDSPAGGGLKSAMSGSLDTFFTYDKLVEGLIEELRVPPEGFFVVTSRDLPQDGFEQVVNNSEAQLAIVYKFDHDKGTALVQTKHGGYVLLNTSYAIHRDPLRLECWMEYESGRVRLGSRCAGNELQELVNRLLGRVQRTCLLL</sequence>
<accession>A0A7S1L563</accession>
<gene>
    <name evidence="2" type="ORF">ACAT0790_LOCUS4460</name>
</gene>
<feature type="region of interest" description="Disordered" evidence="1">
    <location>
        <begin position="1"/>
        <end position="20"/>
    </location>
</feature>
<name>A0A7S1L563_ALECA</name>
<dbReference type="AlphaFoldDB" id="A0A7S1L563"/>